<dbReference type="GO" id="GO:0016567">
    <property type="term" value="P:protein ubiquitination"/>
    <property type="evidence" value="ECO:0007669"/>
    <property type="project" value="TreeGrafter"/>
</dbReference>
<organism evidence="2 3">
    <name type="scientific">Trifolium medium</name>
    <dbReference type="NCBI Taxonomy" id="97028"/>
    <lineage>
        <taxon>Eukaryota</taxon>
        <taxon>Viridiplantae</taxon>
        <taxon>Streptophyta</taxon>
        <taxon>Embryophyta</taxon>
        <taxon>Tracheophyta</taxon>
        <taxon>Spermatophyta</taxon>
        <taxon>Magnoliopsida</taxon>
        <taxon>eudicotyledons</taxon>
        <taxon>Gunneridae</taxon>
        <taxon>Pentapetalae</taxon>
        <taxon>rosids</taxon>
        <taxon>fabids</taxon>
        <taxon>Fabales</taxon>
        <taxon>Fabaceae</taxon>
        <taxon>Papilionoideae</taxon>
        <taxon>50 kb inversion clade</taxon>
        <taxon>NPAAA clade</taxon>
        <taxon>Hologalegina</taxon>
        <taxon>IRL clade</taxon>
        <taxon>Trifolieae</taxon>
        <taxon>Trifolium</taxon>
    </lineage>
</organism>
<protein>
    <submittedName>
        <fullName evidence="2">E3 ubiquitin-protein ligase RGLG2-like</fullName>
    </submittedName>
</protein>
<dbReference type="PANTHER" id="PTHR45751">
    <property type="entry name" value="COPINE FAMILY PROTEIN 1"/>
    <property type="match status" value="1"/>
</dbReference>
<dbReference type="Pfam" id="PF07002">
    <property type="entry name" value="Copine"/>
    <property type="match status" value="1"/>
</dbReference>
<evidence type="ECO:0000259" key="1">
    <source>
        <dbReference type="Pfam" id="PF07002"/>
    </source>
</evidence>
<evidence type="ECO:0000313" key="3">
    <source>
        <dbReference type="Proteomes" id="UP000265520"/>
    </source>
</evidence>
<keyword evidence="3" id="KW-1185">Reference proteome</keyword>
<sequence length="41" mass="4699">SKFPLSIILVGVEDGPWDMIKEFDDNMPARAFDNRMRTTGQ</sequence>
<accession>A0A392RVJ1</accession>
<dbReference type="GO" id="GO:0005634">
    <property type="term" value="C:nucleus"/>
    <property type="evidence" value="ECO:0007669"/>
    <property type="project" value="TreeGrafter"/>
</dbReference>
<proteinExistence type="predicted"/>
<feature type="domain" description="Copine C-terminal" evidence="1">
    <location>
        <begin position="1"/>
        <end position="31"/>
    </location>
</feature>
<reference evidence="2 3" key="1">
    <citation type="journal article" date="2018" name="Front. Plant Sci.">
        <title>Red Clover (Trifolium pratense) and Zigzag Clover (T. medium) - A Picture of Genomic Similarities and Differences.</title>
        <authorList>
            <person name="Dluhosova J."/>
            <person name="Istvanek J."/>
            <person name="Nedelnik J."/>
            <person name="Repkova J."/>
        </authorList>
    </citation>
    <scope>NUCLEOTIDE SEQUENCE [LARGE SCALE GENOMIC DNA]</scope>
    <source>
        <strain evidence="3">cv. 10/8</strain>
        <tissue evidence="2">Leaf</tissue>
    </source>
</reference>
<dbReference type="InterPro" id="IPR010734">
    <property type="entry name" value="Copine_C"/>
</dbReference>
<dbReference type="InterPro" id="IPR052079">
    <property type="entry name" value="E3_ligase/Copine_domain"/>
</dbReference>
<dbReference type="Proteomes" id="UP000265520">
    <property type="component" value="Unassembled WGS sequence"/>
</dbReference>
<dbReference type="AlphaFoldDB" id="A0A392RVJ1"/>
<feature type="non-terminal residue" evidence="2">
    <location>
        <position position="1"/>
    </location>
</feature>
<evidence type="ECO:0000313" key="2">
    <source>
        <dbReference type="EMBL" id="MCI39596.1"/>
    </source>
</evidence>
<dbReference type="EMBL" id="LXQA010269226">
    <property type="protein sequence ID" value="MCI39596.1"/>
    <property type="molecule type" value="Genomic_DNA"/>
</dbReference>
<comment type="caution">
    <text evidence="2">The sequence shown here is derived from an EMBL/GenBank/DDBJ whole genome shotgun (WGS) entry which is preliminary data.</text>
</comment>
<name>A0A392RVJ1_9FABA</name>
<dbReference type="GO" id="GO:0004842">
    <property type="term" value="F:ubiquitin-protein transferase activity"/>
    <property type="evidence" value="ECO:0007669"/>
    <property type="project" value="TreeGrafter"/>
</dbReference>
<dbReference type="PANTHER" id="PTHR45751:SF29">
    <property type="entry name" value="E3 UBIQUITIN-PROTEIN LIGASE RGLG2"/>
    <property type="match status" value="1"/>
</dbReference>